<protein>
    <submittedName>
        <fullName evidence="1">Uncharacterized protein</fullName>
    </submittedName>
</protein>
<evidence type="ECO:0000313" key="2">
    <source>
        <dbReference type="Proteomes" id="UP000821845"/>
    </source>
</evidence>
<sequence length="453" mass="51138">MSSVPASDDGSLLAGPVELVPSLRGKDKAKYLDRTFTLESSSGLRHRWRCDQRQCKSRLITDFYGGVHMVYKYRGHDEDVHRLVESKRKSRREETYNQNTVKFGDYRYVLERRVERLASWRCIHEYCPGRNDKCSDAPGGAAHVGDDVAPGSRDVPEHSSRDAVMREEQDQELTEPQPKRPTLQLEKHVQVRLMLHQEQPDDRSRSPSTSSDMATTSNVEFNMKPRVKWESPSPVYPKQAFLDRPMNADGLSSKNVKVKAVRAFQEYWAQKLVDRSIAKAGTLPGKSINECHTRGVKRERSPEDKDCIYEDDRSTVSNASSGEASGNIDEGDVKEPRKWEPLANTEGAEETSAHRHIGVKEAGSRRIGNMSNSFARGDNGTSDSHRGHDVAEWLPTGNSCKSSRERKLPEDLLLQARHLLEAETELAKERRRTQVLVGRLLVRKVGSVPDAVP</sequence>
<dbReference type="Proteomes" id="UP000821845">
    <property type="component" value="Chromosome 6"/>
</dbReference>
<dbReference type="EMBL" id="CM023486">
    <property type="protein sequence ID" value="KAH6928489.1"/>
    <property type="molecule type" value="Genomic_DNA"/>
</dbReference>
<comment type="caution">
    <text evidence="1">The sequence shown here is derived from an EMBL/GenBank/DDBJ whole genome shotgun (WGS) entry which is preliminary data.</text>
</comment>
<name>A0ACB7S427_HYAAI</name>
<accession>A0ACB7S427</accession>
<keyword evidence="2" id="KW-1185">Reference proteome</keyword>
<gene>
    <name evidence="1" type="ORF">HPB50_016826</name>
</gene>
<reference evidence="1" key="1">
    <citation type="submission" date="2020-05" db="EMBL/GenBank/DDBJ databases">
        <title>Large-scale comparative analyses of tick genomes elucidate their genetic diversity and vector capacities.</title>
        <authorList>
            <person name="Jia N."/>
            <person name="Wang J."/>
            <person name="Shi W."/>
            <person name="Du L."/>
            <person name="Sun Y."/>
            <person name="Zhan W."/>
            <person name="Jiang J."/>
            <person name="Wang Q."/>
            <person name="Zhang B."/>
            <person name="Ji P."/>
            <person name="Sakyi L.B."/>
            <person name="Cui X."/>
            <person name="Yuan T."/>
            <person name="Jiang B."/>
            <person name="Yang W."/>
            <person name="Lam T.T.-Y."/>
            <person name="Chang Q."/>
            <person name="Ding S."/>
            <person name="Wang X."/>
            <person name="Zhu J."/>
            <person name="Ruan X."/>
            <person name="Zhao L."/>
            <person name="Wei J."/>
            <person name="Que T."/>
            <person name="Du C."/>
            <person name="Cheng J."/>
            <person name="Dai P."/>
            <person name="Han X."/>
            <person name="Huang E."/>
            <person name="Gao Y."/>
            <person name="Liu J."/>
            <person name="Shao H."/>
            <person name="Ye R."/>
            <person name="Li L."/>
            <person name="Wei W."/>
            <person name="Wang X."/>
            <person name="Wang C."/>
            <person name="Yang T."/>
            <person name="Huo Q."/>
            <person name="Li W."/>
            <person name="Guo W."/>
            <person name="Chen H."/>
            <person name="Zhou L."/>
            <person name="Ni X."/>
            <person name="Tian J."/>
            <person name="Zhou Y."/>
            <person name="Sheng Y."/>
            <person name="Liu T."/>
            <person name="Pan Y."/>
            <person name="Xia L."/>
            <person name="Li J."/>
            <person name="Zhao F."/>
            <person name="Cao W."/>
        </authorList>
    </citation>
    <scope>NUCLEOTIDE SEQUENCE</scope>
    <source>
        <strain evidence="1">Hyas-2018</strain>
    </source>
</reference>
<evidence type="ECO:0000313" key="1">
    <source>
        <dbReference type="EMBL" id="KAH6928489.1"/>
    </source>
</evidence>
<organism evidence="1 2">
    <name type="scientific">Hyalomma asiaticum</name>
    <name type="common">Tick</name>
    <dbReference type="NCBI Taxonomy" id="266040"/>
    <lineage>
        <taxon>Eukaryota</taxon>
        <taxon>Metazoa</taxon>
        <taxon>Ecdysozoa</taxon>
        <taxon>Arthropoda</taxon>
        <taxon>Chelicerata</taxon>
        <taxon>Arachnida</taxon>
        <taxon>Acari</taxon>
        <taxon>Parasitiformes</taxon>
        <taxon>Ixodida</taxon>
        <taxon>Ixodoidea</taxon>
        <taxon>Ixodidae</taxon>
        <taxon>Hyalomminae</taxon>
        <taxon>Hyalomma</taxon>
    </lineage>
</organism>
<proteinExistence type="predicted"/>